<dbReference type="PANTHER" id="PTHR46138">
    <property type="entry name" value="PROTEIN DR1"/>
    <property type="match status" value="1"/>
</dbReference>
<reference evidence="9" key="1">
    <citation type="submission" date="2018-11" db="EMBL/GenBank/DDBJ databases">
        <authorList>
            <consortium name="Pathogen Informatics"/>
        </authorList>
    </citation>
    <scope>NUCLEOTIDE SEQUENCE</scope>
</reference>
<feature type="domain" description="Transcription factor CBF/NF-Y/archaeal histone" evidence="8">
    <location>
        <begin position="15"/>
        <end position="78"/>
    </location>
</feature>
<dbReference type="GO" id="GO:0051123">
    <property type="term" value="P:RNA polymerase II preinitiation complex assembly"/>
    <property type="evidence" value="ECO:0007669"/>
    <property type="project" value="TreeGrafter"/>
</dbReference>
<feature type="non-terminal residue" evidence="9">
    <location>
        <position position="1"/>
    </location>
</feature>
<name>A0A448X0K6_9PLAT</name>
<dbReference type="GO" id="GO:0046982">
    <property type="term" value="F:protein heterodimerization activity"/>
    <property type="evidence" value="ECO:0007669"/>
    <property type="project" value="InterPro"/>
</dbReference>
<keyword evidence="4" id="KW-0539">Nucleus</keyword>
<dbReference type="GO" id="GO:0016251">
    <property type="term" value="F:RNA polymerase II general transcription initiation factor activity"/>
    <property type="evidence" value="ECO:0007669"/>
    <property type="project" value="TreeGrafter"/>
</dbReference>
<comment type="similarity">
    <text evidence="2">Belongs to the NC2 beta/DR1 family.</text>
</comment>
<comment type="subcellular location">
    <subcellularLocation>
        <location evidence="1">Nucleus</location>
    </subcellularLocation>
</comment>
<protein>
    <recommendedName>
        <fullName evidence="3">Protein Dr1</fullName>
    </recommendedName>
    <alternativeName>
        <fullName evidence="6">Down-regulator of transcription 1</fullName>
    </alternativeName>
    <alternativeName>
        <fullName evidence="5">Negative cofactor 2-beta</fullName>
    </alternativeName>
</protein>
<evidence type="ECO:0000256" key="6">
    <source>
        <dbReference type="ARBA" id="ARBA00032651"/>
    </source>
</evidence>
<dbReference type="InterPro" id="IPR009072">
    <property type="entry name" value="Histone-fold"/>
</dbReference>
<organism evidence="9 10">
    <name type="scientific">Protopolystoma xenopodis</name>
    <dbReference type="NCBI Taxonomy" id="117903"/>
    <lineage>
        <taxon>Eukaryota</taxon>
        <taxon>Metazoa</taxon>
        <taxon>Spiralia</taxon>
        <taxon>Lophotrochozoa</taxon>
        <taxon>Platyhelminthes</taxon>
        <taxon>Monogenea</taxon>
        <taxon>Polyopisthocotylea</taxon>
        <taxon>Polystomatidea</taxon>
        <taxon>Polystomatidae</taxon>
        <taxon>Protopolystoma</taxon>
    </lineage>
</organism>
<evidence type="ECO:0000256" key="1">
    <source>
        <dbReference type="ARBA" id="ARBA00004123"/>
    </source>
</evidence>
<evidence type="ECO:0000256" key="3">
    <source>
        <dbReference type="ARBA" id="ARBA00018742"/>
    </source>
</evidence>
<dbReference type="GO" id="GO:0000122">
    <property type="term" value="P:negative regulation of transcription by RNA polymerase II"/>
    <property type="evidence" value="ECO:0007669"/>
    <property type="project" value="InterPro"/>
</dbReference>
<feature type="compositionally biased region" description="Polar residues" evidence="7">
    <location>
        <begin position="181"/>
        <end position="191"/>
    </location>
</feature>
<evidence type="ECO:0000313" key="9">
    <source>
        <dbReference type="EMBL" id="VEL25015.1"/>
    </source>
</evidence>
<dbReference type="CDD" id="cd22905">
    <property type="entry name" value="HFD_Dr1"/>
    <property type="match status" value="1"/>
</dbReference>
<dbReference type="SUPFAM" id="SSF47113">
    <property type="entry name" value="Histone-fold"/>
    <property type="match status" value="1"/>
</dbReference>
<dbReference type="AlphaFoldDB" id="A0A448X0K6"/>
<dbReference type="InterPro" id="IPR003958">
    <property type="entry name" value="CBFA_NFYB_domain"/>
</dbReference>
<keyword evidence="10" id="KW-1185">Reference proteome</keyword>
<feature type="compositionally biased region" description="Basic and acidic residues" evidence="7">
    <location>
        <begin position="171"/>
        <end position="180"/>
    </location>
</feature>
<dbReference type="InterPro" id="IPR042225">
    <property type="entry name" value="Ncb2"/>
</dbReference>
<feature type="compositionally biased region" description="Pro residues" evidence="7">
    <location>
        <begin position="192"/>
        <end position="206"/>
    </location>
</feature>
<dbReference type="Gene3D" id="1.10.20.10">
    <property type="entry name" value="Histone, subunit A"/>
    <property type="match status" value="1"/>
</dbReference>
<evidence type="ECO:0000256" key="4">
    <source>
        <dbReference type="ARBA" id="ARBA00023242"/>
    </source>
</evidence>
<evidence type="ECO:0000256" key="5">
    <source>
        <dbReference type="ARBA" id="ARBA00030451"/>
    </source>
</evidence>
<comment type="caution">
    <text evidence="9">The sequence shown here is derived from an EMBL/GenBank/DDBJ whole genome shotgun (WGS) entry which is preliminary data.</text>
</comment>
<feature type="compositionally biased region" description="Acidic residues" evidence="7">
    <location>
        <begin position="269"/>
        <end position="279"/>
    </location>
</feature>
<feature type="region of interest" description="Disordered" evidence="7">
    <location>
        <begin position="171"/>
        <end position="226"/>
    </location>
</feature>
<accession>A0A448X0K6</accession>
<evidence type="ECO:0000256" key="2">
    <source>
        <dbReference type="ARBA" id="ARBA00009245"/>
    </source>
</evidence>
<proteinExistence type="inferred from homology"/>
<dbReference type="EMBL" id="CAAALY010071152">
    <property type="protein sequence ID" value="VEL25015.1"/>
    <property type="molecule type" value="Genomic_DNA"/>
</dbReference>
<feature type="region of interest" description="Disordered" evidence="7">
    <location>
        <begin position="253"/>
        <end position="279"/>
    </location>
</feature>
<dbReference type="OrthoDB" id="601405at2759"/>
<gene>
    <name evidence="9" type="ORF">PXEA_LOCUS18455</name>
</gene>
<sequence>IDDDDLPLKEEDEVSIPRAALNKFVKDVLPEARLTNETRDLLLSFCHKFIHTLASQANFACSKLNKKTINPEHILDALDAMGLSAYKEDARAASEEAKTELKDRRMLSASYKFKHQDSAELERLTKEQQEIFEQARAQFIGETIDRQALYHASQSTFHELACPLSASPLDHTRNGNEVHSRVTSVHHQPPSSRLPPVPITPFPPSPRFSASINASPDKVESAKNGQDSCPYFNASKRLDDFLPKVTGSARLVATIDPSNPGENNGAECQEADDDEDNYD</sequence>
<evidence type="ECO:0000259" key="8">
    <source>
        <dbReference type="Pfam" id="PF00808"/>
    </source>
</evidence>
<dbReference type="Pfam" id="PF00808">
    <property type="entry name" value="CBFD_NFYB_HMF"/>
    <property type="match status" value="1"/>
</dbReference>
<dbReference type="PANTHER" id="PTHR46138:SF1">
    <property type="entry name" value="PROTEIN DR1"/>
    <property type="match status" value="1"/>
</dbReference>
<evidence type="ECO:0000313" key="10">
    <source>
        <dbReference type="Proteomes" id="UP000784294"/>
    </source>
</evidence>
<evidence type="ECO:0000256" key="7">
    <source>
        <dbReference type="SAM" id="MobiDB-lite"/>
    </source>
</evidence>
<dbReference type="GO" id="GO:0017054">
    <property type="term" value="C:negative cofactor 2 complex"/>
    <property type="evidence" value="ECO:0007669"/>
    <property type="project" value="InterPro"/>
</dbReference>
<dbReference type="Proteomes" id="UP000784294">
    <property type="component" value="Unassembled WGS sequence"/>
</dbReference>
<dbReference type="GO" id="GO:0017025">
    <property type="term" value="F:TBP-class protein binding"/>
    <property type="evidence" value="ECO:0007669"/>
    <property type="project" value="TreeGrafter"/>
</dbReference>